<evidence type="ECO:0000313" key="4">
    <source>
        <dbReference type="EMBL" id="MBB5271690.1"/>
    </source>
</evidence>
<gene>
    <name evidence="4" type="ORF">HNQ70_001700</name>
</gene>
<sequence>MDSVIDLPADTLRQPAVLRARELSFGHTGLVLFEELSFTLPAGLSLVRGGDGRGKTTLLRLLSGGVRPRAGRLEVRGIELDRDPSGYRRQVHLAGAGAEAFEQVTPVEALAAVRAQWPDFDLDLLDALVEGLSLQEHMGKKLFMLSTGSRRKLWLAAALASRAPVTLVDDPFGALDRPSIAFVRERLHAAAGDPDRALVFSGWETPPDLPLATVVDLGD</sequence>
<dbReference type="InterPro" id="IPR027417">
    <property type="entry name" value="P-loop_NTPase"/>
</dbReference>
<comment type="caution">
    <text evidence="4">The sequence shown here is derived from an EMBL/GenBank/DDBJ whole genome shotgun (WGS) entry which is preliminary data.</text>
</comment>
<dbReference type="GO" id="GO:0005524">
    <property type="term" value="F:ATP binding"/>
    <property type="evidence" value="ECO:0007669"/>
    <property type="project" value="UniProtKB-KW"/>
</dbReference>
<dbReference type="GO" id="GO:0016887">
    <property type="term" value="F:ATP hydrolysis activity"/>
    <property type="evidence" value="ECO:0007669"/>
    <property type="project" value="InterPro"/>
</dbReference>
<dbReference type="SUPFAM" id="SSF52540">
    <property type="entry name" value="P-loop containing nucleoside triphosphate hydrolases"/>
    <property type="match status" value="1"/>
</dbReference>
<proteinExistence type="predicted"/>
<keyword evidence="5" id="KW-1185">Reference proteome</keyword>
<dbReference type="RefSeq" id="WP_183966285.1">
    <property type="nucleotide sequence ID" value="NZ_BAABEW010000001.1"/>
</dbReference>
<reference evidence="4 5" key="1">
    <citation type="submission" date="2020-08" db="EMBL/GenBank/DDBJ databases">
        <title>Genomic Encyclopedia of Type Strains, Phase IV (KMG-IV): sequencing the most valuable type-strain genomes for metagenomic binning, comparative biology and taxonomic classification.</title>
        <authorList>
            <person name="Goeker M."/>
        </authorList>
    </citation>
    <scope>NUCLEOTIDE SEQUENCE [LARGE SCALE GENOMIC DNA]</scope>
    <source>
        <strain evidence="4 5">DSM 29781</strain>
    </source>
</reference>
<organism evidence="4 5">
    <name type="scientific">Quisquiliibacterium transsilvanicum</name>
    <dbReference type="NCBI Taxonomy" id="1549638"/>
    <lineage>
        <taxon>Bacteria</taxon>
        <taxon>Pseudomonadati</taxon>
        <taxon>Pseudomonadota</taxon>
        <taxon>Betaproteobacteria</taxon>
        <taxon>Burkholderiales</taxon>
        <taxon>Burkholderiaceae</taxon>
        <taxon>Quisquiliibacterium</taxon>
    </lineage>
</organism>
<feature type="domain" description="ABC transporter" evidence="3">
    <location>
        <begin position="18"/>
        <end position="215"/>
    </location>
</feature>
<accession>A0A7W8M8V7</accession>
<dbReference type="PANTHER" id="PTHR43158:SF2">
    <property type="entry name" value="SKFA PEPTIDE EXPORT ATP-BINDING PROTEIN SKFE"/>
    <property type="match status" value="1"/>
</dbReference>
<name>A0A7W8M8V7_9BURK</name>
<dbReference type="InterPro" id="IPR003439">
    <property type="entry name" value="ABC_transporter-like_ATP-bd"/>
</dbReference>
<dbReference type="PROSITE" id="PS50893">
    <property type="entry name" value="ABC_TRANSPORTER_2"/>
    <property type="match status" value="1"/>
</dbReference>
<dbReference type="Proteomes" id="UP000532440">
    <property type="component" value="Unassembled WGS sequence"/>
</dbReference>
<dbReference type="Pfam" id="PF00005">
    <property type="entry name" value="ABC_tran"/>
    <property type="match status" value="1"/>
</dbReference>
<dbReference type="AlphaFoldDB" id="A0A7W8M8V7"/>
<evidence type="ECO:0000256" key="1">
    <source>
        <dbReference type="ARBA" id="ARBA00022741"/>
    </source>
</evidence>
<protein>
    <submittedName>
        <fullName evidence="4">ABC-type multidrug transport system ATPase subunit</fullName>
    </submittedName>
</protein>
<keyword evidence="2" id="KW-0067">ATP-binding</keyword>
<dbReference type="EMBL" id="JACHGB010000003">
    <property type="protein sequence ID" value="MBB5271690.1"/>
    <property type="molecule type" value="Genomic_DNA"/>
</dbReference>
<evidence type="ECO:0000313" key="5">
    <source>
        <dbReference type="Proteomes" id="UP000532440"/>
    </source>
</evidence>
<evidence type="ECO:0000256" key="2">
    <source>
        <dbReference type="ARBA" id="ARBA00022840"/>
    </source>
</evidence>
<keyword evidence="1" id="KW-0547">Nucleotide-binding</keyword>
<dbReference type="Gene3D" id="3.40.50.300">
    <property type="entry name" value="P-loop containing nucleotide triphosphate hydrolases"/>
    <property type="match status" value="1"/>
</dbReference>
<dbReference type="PANTHER" id="PTHR43158">
    <property type="entry name" value="SKFA PEPTIDE EXPORT ATP-BINDING PROTEIN SKFE"/>
    <property type="match status" value="1"/>
</dbReference>
<evidence type="ECO:0000259" key="3">
    <source>
        <dbReference type="PROSITE" id="PS50893"/>
    </source>
</evidence>